<dbReference type="AlphaFoldDB" id="A0A3M7TMF2"/>
<evidence type="ECO:0000313" key="2">
    <source>
        <dbReference type="Proteomes" id="UP000278746"/>
    </source>
</evidence>
<accession>A0A3M7TMF2</accession>
<proteinExistence type="predicted"/>
<dbReference type="EMBL" id="RHIB01000003">
    <property type="protein sequence ID" value="RNA66781.1"/>
    <property type="molecule type" value="Genomic_DNA"/>
</dbReference>
<comment type="caution">
    <text evidence="1">The sequence shown here is derived from an EMBL/GenBank/DDBJ whole genome shotgun (WGS) entry which is preliminary data.</text>
</comment>
<gene>
    <name evidence="1" type="ORF">EBO34_16360</name>
</gene>
<reference evidence="1 2" key="1">
    <citation type="submission" date="2018-10" db="EMBL/GenBank/DDBJ databases">
        <title>Bacillus Keqinensis sp. nov., a moderately halophilic bacterium isolated from a saline-alkaline lake.</title>
        <authorList>
            <person name="Wang H."/>
        </authorList>
    </citation>
    <scope>NUCLEOTIDE SEQUENCE [LARGE SCALE GENOMIC DNA]</scope>
    <source>
        <strain evidence="1 2">KQ-3</strain>
    </source>
</reference>
<sequence>MLYLKEFVEKFYTHTSIQHGLLHVPCEITTKKGSGESGEIDSPLTLSVSKKIMEKLYLFQGVKYQVIFQGSSIKIGPLTGMTVSSDKPTGMNRVRNYHRTGGIFTVFKKSNIDWESKTVKGRVYTGNETEWKLATVPLPDVIYQGQSFRMN</sequence>
<evidence type="ECO:0000313" key="1">
    <source>
        <dbReference type="EMBL" id="RNA66781.1"/>
    </source>
</evidence>
<name>A0A3M7TMF2_9BACI</name>
<organism evidence="1 2">
    <name type="scientific">Alteribacter keqinensis</name>
    <dbReference type="NCBI Taxonomy" id="2483800"/>
    <lineage>
        <taxon>Bacteria</taxon>
        <taxon>Bacillati</taxon>
        <taxon>Bacillota</taxon>
        <taxon>Bacilli</taxon>
        <taxon>Bacillales</taxon>
        <taxon>Bacillaceae</taxon>
        <taxon>Alteribacter</taxon>
    </lineage>
</organism>
<keyword evidence="2" id="KW-1185">Reference proteome</keyword>
<protein>
    <submittedName>
        <fullName evidence="1">Uncharacterized protein</fullName>
    </submittedName>
</protein>
<dbReference type="Proteomes" id="UP000278746">
    <property type="component" value="Unassembled WGS sequence"/>
</dbReference>